<dbReference type="Pfam" id="PF13560">
    <property type="entry name" value="HTH_31"/>
    <property type="match status" value="1"/>
</dbReference>
<dbReference type="CDD" id="cd00093">
    <property type="entry name" value="HTH_XRE"/>
    <property type="match status" value="1"/>
</dbReference>
<feature type="domain" description="HTH cro/C1-type" evidence="1">
    <location>
        <begin position="18"/>
        <end position="72"/>
    </location>
</feature>
<comment type="caution">
    <text evidence="2">The sequence shown here is derived from an EMBL/GenBank/DDBJ whole genome shotgun (WGS) entry which is preliminary data.</text>
</comment>
<sequence length="283" mass="31757">MPMTYRPTVRGRRLARELRKLREEQGLTLQEVADRLDWSRATVSRLETSQTRPKPGDIADILDLYGVPSPDRDALITLARQAGQRGWWTAYQDVFAGSYVALEDEASHIRTWDPQLVHGLLQTEDYSRAVITAGRLLPSDEEIERRISARKIRQALLDRADAPRLEVIFDEAVLHRPIGGEEVMRAQLNVLATAAEIRPSVTIQVLPYTAAAHAGLDGRFTILSYPDPADPDIAYVEGTMGDVYLESAEEIAKHRDRFERIVKRALSPEESAHLIAKAARSSL</sequence>
<dbReference type="InterPro" id="IPR043917">
    <property type="entry name" value="DUF5753"/>
</dbReference>
<dbReference type="SMART" id="SM00530">
    <property type="entry name" value="HTH_XRE"/>
    <property type="match status" value="1"/>
</dbReference>
<evidence type="ECO:0000313" key="2">
    <source>
        <dbReference type="EMBL" id="MBB6396855.1"/>
    </source>
</evidence>
<dbReference type="SUPFAM" id="SSF47413">
    <property type="entry name" value="lambda repressor-like DNA-binding domains"/>
    <property type="match status" value="1"/>
</dbReference>
<dbReference type="Proteomes" id="UP000546324">
    <property type="component" value="Unassembled WGS sequence"/>
</dbReference>
<dbReference type="PROSITE" id="PS50943">
    <property type="entry name" value="HTH_CROC1"/>
    <property type="match status" value="1"/>
</dbReference>
<gene>
    <name evidence="2" type="ORF">BKA00_003769</name>
</gene>
<dbReference type="GO" id="GO:0003677">
    <property type="term" value="F:DNA binding"/>
    <property type="evidence" value="ECO:0007669"/>
    <property type="project" value="InterPro"/>
</dbReference>
<dbReference type="InterPro" id="IPR010982">
    <property type="entry name" value="Lambda_DNA-bd_dom_sf"/>
</dbReference>
<evidence type="ECO:0000313" key="3">
    <source>
        <dbReference type="Proteomes" id="UP000546324"/>
    </source>
</evidence>
<dbReference type="AlphaFoldDB" id="A0A7X0KZW4"/>
<keyword evidence="3" id="KW-1185">Reference proteome</keyword>
<dbReference type="Pfam" id="PF19054">
    <property type="entry name" value="DUF5753"/>
    <property type="match status" value="1"/>
</dbReference>
<organism evidence="2 3">
    <name type="scientific">Actinomadura coerulea</name>
    <dbReference type="NCBI Taxonomy" id="46159"/>
    <lineage>
        <taxon>Bacteria</taxon>
        <taxon>Bacillati</taxon>
        <taxon>Actinomycetota</taxon>
        <taxon>Actinomycetes</taxon>
        <taxon>Streptosporangiales</taxon>
        <taxon>Thermomonosporaceae</taxon>
        <taxon>Actinomadura</taxon>
    </lineage>
</organism>
<dbReference type="EMBL" id="JACHMQ010000001">
    <property type="protein sequence ID" value="MBB6396855.1"/>
    <property type="molecule type" value="Genomic_DNA"/>
</dbReference>
<accession>A0A7X0KZW4</accession>
<protein>
    <submittedName>
        <fullName evidence="2">Transcriptional regulator with XRE-family HTH domain</fullName>
    </submittedName>
</protein>
<reference evidence="2 3" key="1">
    <citation type="submission" date="2020-08" db="EMBL/GenBank/DDBJ databases">
        <title>Sequencing the genomes of 1000 actinobacteria strains.</title>
        <authorList>
            <person name="Klenk H.-P."/>
        </authorList>
    </citation>
    <scope>NUCLEOTIDE SEQUENCE [LARGE SCALE GENOMIC DNA]</scope>
    <source>
        <strain evidence="2 3">DSM 43675</strain>
    </source>
</reference>
<proteinExistence type="predicted"/>
<dbReference type="Gene3D" id="1.10.260.40">
    <property type="entry name" value="lambda repressor-like DNA-binding domains"/>
    <property type="match status" value="1"/>
</dbReference>
<evidence type="ECO:0000259" key="1">
    <source>
        <dbReference type="PROSITE" id="PS50943"/>
    </source>
</evidence>
<name>A0A7X0KZW4_9ACTN</name>
<dbReference type="InterPro" id="IPR001387">
    <property type="entry name" value="Cro/C1-type_HTH"/>
</dbReference>
<dbReference type="RefSeq" id="WP_230298548.1">
    <property type="nucleotide sequence ID" value="NZ_JACHMQ010000001.1"/>
</dbReference>